<evidence type="ECO:0008006" key="4">
    <source>
        <dbReference type="Google" id="ProtNLM"/>
    </source>
</evidence>
<dbReference type="AlphaFoldDB" id="A0A9D4M6M6"/>
<keyword evidence="1" id="KW-0812">Transmembrane</keyword>
<keyword evidence="1" id="KW-1133">Transmembrane helix</keyword>
<keyword evidence="1" id="KW-0472">Membrane</keyword>
<name>A0A9D4M6M6_DREPO</name>
<sequence>MENITGLTESHPFHPGKAVFSVEEVHSERERDLRLTSSQRVCPRLSCFQLLLLDSDDRFLFIFVLVISIVLIFFQMLDN</sequence>
<feature type="transmembrane region" description="Helical" evidence="1">
    <location>
        <begin position="59"/>
        <end position="77"/>
    </location>
</feature>
<reference evidence="2" key="1">
    <citation type="journal article" date="2019" name="bioRxiv">
        <title>The Genome of the Zebra Mussel, Dreissena polymorpha: A Resource for Invasive Species Research.</title>
        <authorList>
            <person name="McCartney M.A."/>
            <person name="Auch B."/>
            <person name="Kono T."/>
            <person name="Mallez S."/>
            <person name="Zhang Y."/>
            <person name="Obille A."/>
            <person name="Becker A."/>
            <person name="Abrahante J.E."/>
            <person name="Garbe J."/>
            <person name="Badalamenti J.P."/>
            <person name="Herman A."/>
            <person name="Mangelson H."/>
            <person name="Liachko I."/>
            <person name="Sullivan S."/>
            <person name="Sone E.D."/>
            <person name="Koren S."/>
            <person name="Silverstein K.A.T."/>
            <person name="Beckman K.B."/>
            <person name="Gohl D.M."/>
        </authorList>
    </citation>
    <scope>NUCLEOTIDE SEQUENCE</scope>
    <source>
        <strain evidence="2">Duluth1</strain>
        <tissue evidence="2">Whole animal</tissue>
    </source>
</reference>
<gene>
    <name evidence="2" type="ORF">DPMN_034327</name>
</gene>
<comment type="caution">
    <text evidence="2">The sequence shown here is derived from an EMBL/GenBank/DDBJ whole genome shotgun (WGS) entry which is preliminary data.</text>
</comment>
<keyword evidence="3" id="KW-1185">Reference proteome</keyword>
<evidence type="ECO:0000313" key="2">
    <source>
        <dbReference type="EMBL" id="KAH3871133.1"/>
    </source>
</evidence>
<protein>
    <recommendedName>
        <fullName evidence="4">Transmembrane protein</fullName>
    </recommendedName>
</protein>
<proteinExistence type="predicted"/>
<reference evidence="2" key="2">
    <citation type="submission" date="2020-11" db="EMBL/GenBank/DDBJ databases">
        <authorList>
            <person name="McCartney M.A."/>
            <person name="Auch B."/>
            <person name="Kono T."/>
            <person name="Mallez S."/>
            <person name="Becker A."/>
            <person name="Gohl D.M."/>
            <person name="Silverstein K.A.T."/>
            <person name="Koren S."/>
            <person name="Bechman K.B."/>
            <person name="Herman A."/>
            <person name="Abrahante J.E."/>
            <person name="Garbe J."/>
        </authorList>
    </citation>
    <scope>NUCLEOTIDE SEQUENCE</scope>
    <source>
        <strain evidence="2">Duluth1</strain>
        <tissue evidence="2">Whole animal</tissue>
    </source>
</reference>
<evidence type="ECO:0000313" key="3">
    <source>
        <dbReference type="Proteomes" id="UP000828390"/>
    </source>
</evidence>
<organism evidence="2 3">
    <name type="scientific">Dreissena polymorpha</name>
    <name type="common">Zebra mussel</name>
    <name type="synonym">Mytilus polymorpha</name>
    <dbReference type="NCBI Taxonomy" id="45954"/>
    <lineage>
        <taxon>Eukaryota</taxon>
        <taxon>Metazoa</taxon>
        <taxon>Spiralia</taxon>
        <taxon>Lophotrochozoa</taxon>
        <taxon>Mollusca</taxon>
        <taxon>Bivalvia</taxon>
        <taxon>Autobranchia</taxon>
        <taxon>Heteroconchia</taxon>
        <taxon>Euheterodonta</taxon>
        <taxon>Imparidentia</taxon>
        <taxon>Neoheterodontei</taxon>
        <taxon>Myida</taxon>
        <taxon>Dreissenoidea</taxon>
        <taxon>Dreissenidae</taxon>
        <taxon>Dreissena</taxon>
    </lineage>
</organism>
<dbReference type="Proteomes" id="UP000828390">
    <property type="component" value="Unassembled WGS sequence"/>
</dbReference>
<dbReference type="EMBL" id="JAIWYP010000002">
    <property type="protein sequence ID" value="KAH3871133.1"/>
    <property type="molecule type" value="Genomic_DNA"/>
</dbReference>
<evidence type="ECO:0000256" key="1">
    <source>
        <dbReference type="SAM" id="Phobius"/>
    </source>
</evidence>
<accession>A0A9D4M6M6</accession>